<evidence type="ECO:0000313" key="3">
    <source>
        <dbReference type="EMBL" id="MCC0176407.1"/>
    </source>
</evidence>
<evidence type="ECO:0000313" key="4">
    <source>
        <dbReference type="Proteomes" id="UP000729733"/>
    </source>
</evidence>
<accession>A0A964BPD6</accession>
<dbReference type="AlphaFoldDB" id="A0A964BPD6"/>
<proteinExistence type="predicted"/>
<sequence length="102" mass="11759">MINRLFTTLKCSGTLTIVLFAVRAFPANSTEYVFSAPPEVDNEVIEIREQAEDYPFYECDREISDPEAKEKSEDTEAEIDSHDCDDLLENEYKQDKLSSRNK</sequence>
<feature type="chain" id="PRO_5037650969" description="Secreted protein" evidence="2">
    <location>
        <begin position="27"/>
        <end position="102"/>
    </location>
</feature>
<gene>
    <name evidence="3" type="ORF">I4641_05375</name>
</gene>
<name>A0A964BPD6_9CYAN</name>
<reference evidence="3" key="1">
    <citation type="journal article" date="2021" name="Antonie Van Leeuwenhoek">
        <title>Draft genome and description of Waterburya agarophytonicola gen. nov. sp. nov. (Pleurocapsales, Cyanobacteria): a seaweed symbiont.</title>
        <authorList>
            <person name="Bonthond G."/>
            <person name="Shalygin S."/>
            <person name="Bayer T."/>
            <person name="Weinberger F."/>
        </authorList>
    </citation>
    <scope>NUCLEOTIDE SEQUENCE</scope>
    <source>
        <strain evidence="3">KI4</strain>
    </source>
</reference>
<evidence type="ECO:0008006" key="5">
    <source>
        <dbReference type="Google" id="ProtNLM"/>
    </source>
</evidence>
<feature type="signal peptide" evidence="2">
    <location>
        <begin position="1"/>
        <end position="26"/>
    </location>
</feature>
<comment type="caution">
    <text evidence="3">The sequence shown here is derived from an EMBL/GenBank/DDBJ whole genome shotgun (WGS) entry which is preliminary data.</text>
</comment>
<protein>
    <recommendedName>
        <fullName evidence="5">Secreted protein</fullName>
    </recommendedName>
</protein>
<evidence type="ECO:0000256" key="2">
    <source>
        <dbReference type="SAM" id="SignalP"/>
    </source>
</evidence>
<organism evidence="3 4">
    <name type="scientific">Waterburya agarophytonicola KI4</name>
    <dbReference type="NCBI Taxonomy" id="2874699"/>
    <lineage>
        <taxon>Bacteria</taxon>
        <taxon>Bacillati</taxon>
        <taxon>Cyanobacteriota</taxon>
        <taxon>Cyanophyceae</taxon>
        <taxon>Pleurocapsales</taxon>
        <taxon>Hyellaceae</taxon>
        <taxon>Waterburya</taxon>
        <taxon>Waterburya agarophytonicola</taxon>
    </lineage>
</organism>
<dbReference type="Proteomes" id="UP000729733">
    <property type="component" value="Unassembled WGS sequence"/>
</dbReference>
<feature type="region of interest" description="Disordered" evidence="1">
    <location>
        <begin position="58"/>
        <end position="85"/>
    </location>
</feature>
<dbReference type="RefSeq" id="WP_229639448.1">
    <property type="nucleotide sequence ID" value="NZ_JADWDC010000009.1"/>
</dbReference>
<dbReference type="EMBL" id="JADWDC010000009">
    <property type="protein sequence ID" value="MCC0176407.1"/>
    <property type="molecule type" value="Genomic_DNA"/>
</dbReference>
<evidence type="ECO:0000256" key="1">
    <source>
        <dbReference type="SAM" id="MobiDB-lite"/>
    </source>
</evidence>
<keyword evidence="4" id="KW-1185">Reference proteome</keyword>
<keyword evidence="2" id="KW-0732">Signal</keyword>